<evidence type="ECO:0000313" key="2">
    <source>
        <dbReference type="EMBL" id="KAK1668672.1"/>
    </source>
</evidence>
<keyword evidence="3" id="KW-1185">Reference proteome</keyword>
<dbReference type="EMBL" id="JAUUTY010000003">
    <property type="protein sequence ID" value="KAK1668672.1"/>
    <property type="molecule type" value="Genomic_DNA"/>
</dbReference>
<evidence type="ECO:0000256" key="1">
    <source>
        <dbReference type="SAM" id="MobiDB-lite"/>
    </source>
</evidence>
<evidence type="ECO:0000313" key="3">
    <source>
        <dbReference type="Proteomes" id="UP001231189"/>
    </source>
</evidence>
<comment type="caution">
    <text evidence="2">The sequence shown here is derived from an EMBL/GenBank/DDBJ whole genome shotgun (WGS) entry which is preliminary data.</text>
</comment>
<reference evidence="2" key="1">
    <citation type="submission" date="2023-07" db="EMBL/GenBank/DDBJ databases">
        <title>A chromosome-level genome assembly of Lolium multiflorum.</title>
        <authorList>
            <person name="Chen Y."/>
            <person name="Copetti D."/>
            <person name="Kolliker R."/>
            <person name="Studer B."/>
        </authorList>
    </citation>
    <scope>NUCLEOTIDE SEQUENCE</scope>
    <source>
        <strain evidence="2">02402/16</strain>
        <tissue evidence="2">Leaf</tissue>
    </source>
</reference>
<dbReference type="AlphaFoldDB" id="A0AAD8T2V2"/>
<accession>A0AAD8T2V2</accession>
<proteinExistence type="predicted"/>
<gene>
    <name evidence="2" type="ORF">QYE76_056831</name>
</gene>
<feature type="compositionally biased region" description="Basic residues" evidence="1">
    <location>
        <begin position="134"/>
        <end position="146"/>
    </location>
</feature>
<feature type="region of interest" description="Disordered" evidence="1">
    <location>
        <begin position="125"/>
        <end position="204"/>
    </location>
</feature>
<name>A0AAD8T2V2_LOLMU</name>
<feature type="region of interest" description="Disordered" evidence="1">
    <location>
        <begin position="36"/>
        <end position="69"/>
    </location>
</feature>
<sequence>MYGKAQGGALLSGGLCRPPTPTLRHLSLPDLKQVDTKKSYQTRNLPATAIAGPRSGGQSPCPKTPPGRKVPLKDYLDPYLPEFEQTCDSLKGNLLLFYNLCSWRPNTVYRKRSVETLDRGRVEGTWRNEDSSRCRGRGARSRRPRRGPGAVELASETGASSTRRRGRGVVDVASGTGRRRRGVGGGRRRGGPSSAMGRMSRSCSSKRMLLQATDFAMVFCL</sequence>
<dbReference type="Proteomes" id="UP001231189">
    <property type="component" value="Unassembled WGS sequence"/>
</dbReference>
<feature type="compositionally biased region" description="Low complexity" evidence="1">
    <location>
        <begin position="191"/>
        <end position="202"/>
    </location>
</feature>
<organism evidence="2 3">
    <name type="scientific">Lolium multiflorum</name>
    <name type="common">Italian ryegrass</name>
    <name type="synonym">Lolium perenne subsp. multiflorum</name>
    <dbReference type="NCBI Taxonomy" id="4521"/>
    <lineage>
        <taxon>Eukaryota</taxon>
        <taxon>Viridiplantae</taxon>
        <taxon>Streptophyta</taxon>
        <taxon>Embryophyta</taxon>
        <taxon>Tracheophyta</taxon>
        <taxon>Spermatophyta</taxon>
        <taxon>Magnoliopsida</taxon>
        <taxon>Liliopsida</taxon>
        <taxon>Poales</taxon>
        <taxon>Poaceae</taxon>
        <taxon>BOP clade</taxon>
        <taxon>Pooideae</taxon>
        <taxon>Poodae</taxon>
        <taxon>Poeae</taxon>
        <taxon>Poeae Chloroplast Group 2 (Poeae type)</taxon>
        <taxon>Loliodinae</taxon>
        <taxon>Loliinae</taxon>
        <taxon>Lolium</taxon>
    </lineage>
</organism>
<feature type="compositionally biased region" description="Low complexity" evidence="1">
    <location>
        <begin position="147"/>
        <end position="161"/>
    </location>
</feature>
<protein>
    <submittedName>
        <fullName evidence="2">Uncharacterized protein</fullName>
    </submittedName>
</protein>
<feature type="compositionally biased region" description="Basic residues" evidence="1">
    <location>
        <begin position="177"/>
        <end position="190"/>
    </location>
</feature>